<reference evidence="2" key="1">
    <citation type="submission" date="2020-07" db="EMBL/GenBank/DDBJ databases">
        <title>Multicomponent nature underlies the extraordinary mechanical properties of spider dragline silk.</title>
        <authorList>
            <person name="Kono N."/>
            <person name="Nakamura H."/>
            <person name="Mori M."/>
            <person name="Yoshida Y."/>
            <person name="Ohtoshi R."/>
            <person name="Malay A.D."/>
            <person name="Moran D.A.P."/>
            <person name="Tomita M."/>
            <person name="Numata K."/>
            <person name="Arakawa K."/>
        </authorList>
    </citation>
    <scope>NUCLEOTIDE SEQUENCE</scope>
</reference>
<proteinExistence type="predicted"/>
<keyword evidence="1" id="KW-0472">Membrane</keyword>
<feature type="transmembrane region" description="Helical" evidence="1">
    <location>
        <begin position="230"/>
        <end position="251"/>
    </location>
</feature>
<keyword evidence="1" id="KW-0812">Transmembrane</keyword>
<comment type="caution">
    <text evidence="2">The sequence shown here is derived from an EMBL/GenBank/DDBJ whole genome shotgun (WGS) entry which is preliminary data.</text>
</comment>
<evidence type="ECO:0000313" key="2">
    <source>
        <dbReference type="EMBL" id="GFR32724.1"/>
    </source>
</evidence>
<name>A0A8X6M641_TRICU</name>
<keyword evidence="1" id="KW-1133">Transmembrane helix</keyword>
<gene>
    <name evidence="2" type="primary">AVEN_219343_1</name>
    <name evidence="2" type="ORF">TNCT_529101</name>
</gene>
<accession>A0A8X6M641</accession>
<evidence type="ECO:0000313" key="3">
    <source>
        <dbReference type="Proteomes" id="UP000887116"/>
    </source>
</evidence>
<organism evidence="2 3">
    <name type="scientific">Trichonephila clavata</name>
    <name type="common">Joro spider</name>
    <name type="synonym">Nephila clavata</name>
    <dbReference type="NCBI Taxonomy" id="2740835"/>
    <lineage>
        <taxon>Eukaryota</taxon>
        <taxon>Metazoa</taxon>
        <taxon>Ecdysozoa</taxon>
        <taxon>Arthropoda</taxon>
        <taxon>Chelicerata</taxon>
        <taxon>Arachnida</taxon>
        <taxon>Araneae</taxon>
        <taxon>Araneomorphae</taxon>
        <taxon>Entelegynae</taxon>
        <taxon>Araneoidea</taxon>
        <taxon>Nephilidae</taxon>
        <taxon>Trichonephila</taxon>
    </lineage>
</organism>
<sequence>MICLNYEVPHNGLVIMRYDRKIFLKNTRKMTQTRRIMISCLINLLIWQPCSTLDDEDFDTFIAKTIMEDPWLNVNISEENTTAQTTLTQSPVTVPNNVETETFSNADIEVSLEDVLPNIKSIDSSKESYQKYSIIILQNNCSDIKNHSINGSKKAASNHTNFTNIIEDCQHFLSIRISAQKSINETTEKIRKAFQNFKIIKIITNVEKHEEVSLDLPSNFTDGSEFKSNYYIIGGIAGIFLLMMVVNFAICSRKNKKNQSMDLSEIPHLTLSAENFKMSIPRPTISAVHQHKHDENLFSDHYQRSSSSNRKYSQEFQTFENVEFKSKRFYLNPEDNIRFEEWMPKRQMHNTSHEKDLLGVDNSALSVKVVKY</sequence>
<protein>
    <submittedName>
        <fullName evidence="2">Uncharacterized protein</fullName>
    </submittedName>
</protein>
<evidence type="ECO:0000256" key="1">
    <source>
        <dbReference type="SAM" id="Phobius"/>
    </source>
</evidence>
<keyword evidence="3" id="KW-1185">Reference proteome</keyword>
<dbReference type="OrthoDB" id="6418420at2759"/>
<dbReference type="Proteomes" id="UP000887116">
    <property type="component" value="Unassembled WGS sequence"/>
</dbReference>
<dbReference type="EMBL" id="BMAO01009707">
    <property type="protein sequence ID" value="GFR32724.1"/>
    <property type="molecule type" value="Genomic_DNA"/>
</dbReference>
<dbReference type="AlphaFoldDB" id="A0A8X6M641"/>